<reference evidence="2" key="1">
    <citation type="submission" date="2017-09" db="EMBL/GenBank/DDBJ databases">
        <title>Depth-based differentiation of microbial function through sediment-hosted aquifers and enrichment of novel symbionts in the deep terrestrial subsurface.</title>
        <authorList>
            <person name="Probst A.J."/>
            <person name="Ladd B."/>
            <person name="Jarett J.K."/>
            <person name="Geller-Mcgrath D.E."/>
            <person name="Sieber C.M.K."/>
            <person name="Emerson J.B."/>
            <person name="Anantharaman K."/>
            <person name="Thomas B.C."/>
            <person name="Malmstrom R."/>
            <person name="Stieglmeier M."/>
            <person name="Klingl A."/>
            <person name="Woyke T."/>
            <person name="Ryan C.M."/>
            <person name="Banfield J.F."/>
        </authorList>
    </citation>
    <scope>NUCLEOTIDE SEQUENCE [LARGE SCALE GENOMIC DNA]</scope>
</reference>
<accession>A0A2M7E6T3</accession>
<evidence type="ECO:0000313" key="1">
    <source>
        <dbReference type="EMBL" id="PIV63452.1"/>
    </source>
</evidence>
<protein>
    <recommendedName>
        <fullName evidence="3">YgiT-type zinc finger domain-containing protein</fullName>
    </recommendedName>
</protein>
<gene>
    <name evidence="1" type="ORF">COS11_07360</name>
</gene>
<sequence length="84" mass="9521">MSKKKRCAICGGVKKKSIQTVDRHWGDKLLIFEDVPVEVCTECGEVWLCPETVETMEKVVKSGRAPEKTIPIPVWSMKKHLQPV</sequence>
<dbReference type="Proteomes" id="UP000228886">
    <property type="component" value="Unassembled WGS sequence"/>
</dbReference>
<dbReference type="AlphaFoldDB" id="A0A2M7E6T3"/>
<dbReference type="EMBL" id="PETL01000353">
    <property type="protein sequence ID" value="PIV63452.1"/>
    <property type="molecule type" value="Genomic_DNA"/>
</dbReference>
<dbReference type="NCBIfam" id="TIGR03831">
    <property type="entry name" value="YgiT_finger"/>
    <property type="match status" value="1"/>
</dbReference>
<evidence type="ECO:0008006" key="3">
    <source>
        <dbReference type="Google" id="ProtNLM"/>
    </source>
</evidence>
<proteinExistence type="predicted"/>
<organism evidence="1 2">
    <name type="scientific">bacterium (Candidatus Ratteibacteria) CG01_land_8_20_14_3_00_40_19</name>
    <dbReference type="NCBI Taxonomy" id="2014290"/>
    <lineage>
        <taxon>Bacteria</taxon>
        <taxon>Candidatus Ratteibacteria</taxon>
    </lineage>
</organism>
<comment type="caution">
    <text evidence="1">The sequence shown here is derived from an EMBL/GenBank/DDBJ whole genome shotgun (WGS) entry which is preliminary data.</text>
</comment>
<dbReference type="InterPro" id="IPR022453">
    <property type="entry name" value="Znf_MqsA-type"/>
</dbReference>
<dbReference type="Gene3D" id="3.10.20.860">
    <property type="match status" value="1"/>
</dbReference>
<evidence type="ECO:0000313" key="2">
    <source>
        <dbReference type="Proteomes" id="UP000228886"/>
    </source>
</evidence>
<name>A0A2M7E6T3_9BACT</name>